<dbReference type="Proteomes" id="UP000076532">
    <property type="component" value="Unassembled WGS sequence"/>
</dbReference>
<gene>
    <name evidence="1" type="ORF">FIBSPDRAFT_884150</name>
</gene>
<evidence type="ECO:0000313" key="1">
    <source>
        <dbReference type="EMBL" id="KZP30618.1"/>
    </source>
</evidence>
<keyword evidence="2" id="KW-1185">Reference proteome</keyword>
<dbReference type="AlphaFoldDB" id="A0A166THK0"/>
<evidence type="ECO:0000313" key="2">
    <source>
        <dbReference type="Proteomes" id="UP000076532"/>
    </source>
</evidence>
<reference evidence="1 2" key="1">
    <citation type="journal article" date="2016" name="Mol. Biol. Evol.">
        <title>Comparative Genomics of Early-Diverging Mushroom-Forming Fungi Provides Insights into the Origins of Lignocellulose Decay Capabilities.</title>
        <authorList>
            <person name="Nagy L.G."/>
            <person name="Riley R."/>
            <person name="Tritt A."/>
            <person name="Adam C."/>
            <person name="Daum C."/>
            <person name="Floudas D."/>
            <person name="Sun H."/>
            <person name="Yadav J.S."/>
            <person name="Pangilinan J."/>
            <person name="Larsson K.H."/>
            <person name="Matsuura K."/>
            <person name="Barry K."/>
            <person name="Labutti K."/>
            <person name="Kuo R."/>
            <person name="Ohm R.A."/>
            <person name="Bhattacharya S.S."/>
            <person name="Shirouzu T."/>
            <person name="Yoshinaga Y."/>
            <person name="Martin F.M."/>
            <person name="Grigoriev I.V."/>
            <person name="Hibbett D.S."/>
        </authorList>
    </citation>
    <scope>NUCLEOTIDE SEQUENCE [LARGE SCALE GENOMIC DNA]</scope>
    <source>
        <strain evidence="1 2">CBS 109695</strain>
    </source>
</reference>
<protein>
    <submittedName>
        <fullName evidence="1">Uncharacterized protein</fullName>
    </submittedName>
</protein>
<sequence>MSYRLYGWRLTGLHPSMAGEGRARMGERTGDRIKKERTHNTDPCATVSRHASVPPAKQLVHTRHTKAPWDPTRELITPVSHTFPMLRTHSLPLPQRHPNRPCKNPYHPICAAQLPRLSKFLCTPAHPRGCRVASARHTLPPLPGHHAALAAVLEKIVVATDMHNVLPHRAAVSCGAAGAPRSKLL</sequence>
<proteinExistence type="predicted"/>
<accession>A0A166THK0</accession>
<name>A0A166THK0_9AGAM</name>
<organism evidence="1 2">
    <name type="scientific">Athelia psychrophila</name>
    <dbReference type="NCBI Taxonomy" id="1759441"/>
    <lineage>
        <taxon>Eukaryota</taxon>
        <taxon>Fungi</taxon>
        <taxon>Dikarya</taxon>
        <taxon>Basidiomycota</taxon>
        <taxon>Agaricomycotina</taxon>
        <taxon>Agaricomycetes</taxon>
        <taxon>Agaricomycetidae</taxon>
        <taxon>Atheliales</taxon>
        <taxon>Atheliaceae</taxon>
        <taxon>Athelia</taxon>
    </lineage>
</organism>
<dbReference type="EMBL" id="KV417493">
    <property type="protein sequence ID" value="KZP30618.1"/>
    <property type="molecule type" value="Genomic_DNA"/>
</dbReference>